<name>A0A7H0GX32_9BACT</name>
<accession>A0A7H0GX32</accession>
<dbReference type="AlphaFoldDB" id="A0A7H0GX32"/>
<keyword evidence="3" id="KW-1185">Reference proteome</keyword>
<dbReference type="Pfam" id="PF10026">
    <property type="entry name" value="DUF2268"/>
    <property type="match status" value="1"/>
</dbReference>
<evidence type="ECO:0000313" key="2">
    <source>
        <dbReference type="EMBL" id="QNP52848.1"/>
    </source>
</evidence>
<feature type="domain" description="DUF2268" evidence="1">
    <location>
        <begin position="161"/>
        <end position="277"/>
    </location>
</feature>
<evidence type="ECO:0000259" key="1">
    <source>
        <dbReference type="Pfam" id="PF10026"/>
    </source>
</evidence>
<dbReference type="KEGG" id="hqi:H9L05_03770"/>
<dbReference type="Proteomes" id="UP000516093">
    <property type="component" value="Chromosome"/>
</dbReference>
<gene>
    <name evidence="2" type="ORF">H9L05_03770</name>
</gene>
<dbReference type="EMBL" id="CP060784">
    <property type="protein sequence ID" value="QNP52848.1"/>
    <property type="molecule type" value="Genomic_DNA"/>
</dbReference>
<protein>
    <recommendedName>
        <fullName evidence="1">DUF2268 domain-containing protein</fullName>
    </recommendedName>
</protein>
<reference evidence="2 3" key="1">
    <citation type="submission" date="2020-08" db="EMBL/GenBank/DDBJ databases">
        <title>Genome sequence of Hymenobacter qilianensis JCM 19763T.</title>
        <authorList>
            <person name="Hyun D.-W."/>
            <person name="Bae J.-W."/>
        </authorList>
    </citation>
    <scope>NUCLEOTIDE SEQUENCE [LARGE SCALE GENOMIC DNA]</scope>
    <source>
        <strain evidence="2 3">JCM 19763</strain>
    </source>
</reference>
<sequence length="307" mass="34741">MPAASTLSTPAPSYTVIDLMPDFWKFWQQAQGKDEQTQVQLFRQLVSNPHPEVYNNNVLGGSPDKTFDDDLPQRYPKILALVQPRMAIVERLSKQIGKDLPRYESRFRQTFPDLNYTGRIYFMYSLGGFDGGTRTIEGKQALLFGLDMMAYVYGDEADPEPFFDHELFHVYHSQFMEENDQLIAALWREGLATYVAHALNPKAAGVGLFGLPRNTPARTQADLPRYARELHAVLGSTSSEEYARYFLGGRDEQAPTPARSGYYIGYLVAEKLARKHSLQELAHAPLSKLRPEIEQALTELETQAATK</sequence>
<dbReference type="RefSeq" id="WP_187733086.1">
    <property type="nucleotide sequence ID" value="NZ_BMFN01000002.1"/>
</dbReference>
<proteinExistence type="predicted"/>
<evidence type="ECO:0000313" key="3">
    <source>
        <dbReference type="Proteomes" id="UP000516093"/>
    </source>
</evidence>
<organism evidence="2 3">
    <name type="scientific">Hymenobacter qilianensis</name>
    <dbReference type="NCBI Taxonomy" id="1385715"/>
    <lineage>
        <taxon>Bacteria</taxon>
        <taxon>Pseudomonadati</taxon>
        <taxon>Bacteroidota</taxon>
        <taxon>Cytophagia</taxon>
        <taxon>Cytophagales</taxon>
        <taxon>Hymenobacteraceae</taxon>
        <taxon>Hymenobacter</taxon>
    </lineage>
</organism>
<dbReference type="InterPro" id="IPR018728">
    <property type="entry name" value="DUF2268"/>
</dbReference>